<evidence type="ECO:0000313" key="8">
    <source>
        <dbReference type="Proteomes" id="UP001154078"/>
    </source>
</evidence>
<dbReference type="InterPro" id="IPR013083">
    <property type="entry name" value="Znf_RING/FYVE/PHD"/>
</dbReference>
<dbReference type="SUPFAM" id="SSF49599">
    <property type="entry name" value="TRAF domain-like"/>
    <property type="match status" value="2"/>
</dbReference>
<dbReference type="GO" id="GO:0061630">
    <property type="term" value="F:ubiquitin protein ligase activity"/>
    <property type="evidence" value="ECO:0007669"/>
    <property type="project" value="TreeGrafter"/>
</dbReference>
<name>A0A9P0FBL1_BRAAE</name>
<dbReference type="EMBL" id="OV121142">
    <property type="protein sequence ID" value="CAH0549449.1"/>
    <property type="molecule type" value="Genomic_DNA"/>
</dbReference>
<gene>
    <name evidence="7" type="ORF">MELIAE_LOCUS2584</name>
</gene>
<reference evidence="7" key="1">
    <citation type="submission" date="2021-12" db="EMBL/GenBank/DDBJ databases">
        <authorList>
            <person name="King R."/>
        </authorList>
    </citation>
    <scope>NUCLEOTIDE SEQUENCE</scope>
</reference>
<dbReference type="PANTHER" id="PTHR45877:SF2">
    <property type="entry name" value="E3 UBIQUITIN-PROTEIN LIGASE SINA-RELATED"/>
    <property type="match status" value="1"/>
</dbReference>
<sequence>MSSYLEDFLDDFVCSNCFRYLSVMPVRVYPGKLRKCGRCVKDGDGGLDSDAIKLYETMNFPCVNRFEGCKKVLLPSKVKEHEKKCTSKKYKCPLCYNAEMPLYEMWQHFKSFHRENLLEKPAVSLNLSEKTDRTYFYRIAGFIFMWKIIVDDGRIQFKNQLIGPNEIGRKVEQQFRMSSILDGVGQFWKTTYKKDLFTNASLISCEVIIDENTLILKKEKTAFNGNGPESIYRRKLHLTDEFKKDYPALKLSPCGFFLLKGSHKFAGLCDLCGDCGKYVFDYGNSGTVCNFCKTYLDQRFNINNKINFDKIVYSSDDLFYYCKWDCKEKFNYREIFSHELYCINSPKITKCPVENCPAKPFINFGELKRHFKDHGGKFISFKMTDIFRLYNNAYYGFSNEFIVLYRVKDKNVYIIPNDNYNSRDFKQIEIDPTEGLDRLYNHPWPFNRIVDNTILRRIYSSISEPIDSELNRASTSRDSSDLPRKRSKHC</sequence>
<keyword evidence="8" id="KW-1185">Reference proteome</keyword>
<accession>A0A9P0FBL1</accession>
<dbReference type="InterPro" id="IPR013010">
    <property type="entry name" value="Znf_SIAH"/>
</dbReference>
<keyword evidence="2 4" id="KW-0863">Zinc-finger</keyword>
<evidence type="ECO:0000256" key="3">
    <source>
        <dbReference type="ARBA" id="ARBA00022833"/>
    </source>
</evidence>
<evidence type="ECO:0000313" key="7">
    <source>
        <dbReference type="EMBL" id="CAH0549449.1"/>
    </source>
</evidence>
<evidence type="ECO:0000256" key="2">
    <source>
        <dbReference type="ARBA" id="ARBA00022771"/>
    </source>
</evidence>
<evidence type="ECO:0000259" key="6">
    <source>
        <dbReference type="PROSITE" id="PS51081"/>
    </source>
</evidence>
<keyword evidence="3" id="KW-0862">Zinc</keyword>
<dbReference type="OrthoDB" id="6780401at2759"/>
<dbReference type="GO" id="GO:0043161">
    <property type="term" value="P:proteasome-mediated ubiquitin-dependent protein catabolic process"/>
    <property type="evidence" value="ECO:0007669"/>
    <property type="project" value="TreeGrafter"/>
</dbReference>
<dbReference type="Pfam" id="PF21361">
    <property type="entry name" value="Sina_ZnF"/>
    <property type="match status" value="1"/>
</dbReference>
<dbReference type="PANTHER" id="PTHR45877">
    <property type="entry name" value="E3 UBIQUITIN-PROTEIN LIGASE SIAH2"/>
    <property type="match status" value="1"/>
</dbReference>
<evidence type="ECO:0000256" key="1">
    <source>
        <dbReference type="ARBA" id="ARBA00022723"/>
    </source>
</evidence>
<proteinExistence type="predicted"/>
<protein>
    <recommendedName>
        <fullName evidence="6">SIAH-type domain-containing protein</fullName>
    </recommendedName>
</protein>
<dbReference type="GO" id="GO:0005737">
    <property type="term" value="C:cytoplasm"/>
    <property type="evidence" value="ECO:0007669"/>
    <property type="project" value="TreeGrafter"/>
</dbReference>
<keyword evidence="1" id="KW-0479">Metal-binding</keyword>
<organism evidence="7 8">
    <name type="scientific">Brassicogethes aeneus</name>
    <name type="common">Rape pollen beetle</name>
    <name type="synonym">Meligethes aeneus</name>
    <dbReference type="NCBI Taxonomy" id="1431903"/>
    <lineage>
        <taxon>Eukaryota</taxon>
        <taxon>Metazoa</taxon>
        <taxon>Ecdysozoa</taxon>
        <taxon>Arthropoda</taxon>
        <taxon>Hexapoda</taxon>
        <taxon>Insecta</taxon>
        <taxon>Pterygota</taxon>
        <taxon>Neoptera</taxon>
        <taxon>Endopterygota</taxon>
        <taxon>Coleoptera</taxon>
        <taxon>Polyphaga</taxon>
        <taxon>Cucujiformia</taxon>
        <taxon>Nitidulidae</taxon>
        <taxon>Meligethinae</taxon>
        <taxon>Brassicogethes</taxon>
    </lineage>
</organism>
<feature type="domain" description="SIAH-type" evidence="6">
    <location>
        <begin position="57"/>
        <end position="114"/>
    </location>
</feature>
<dbReference type="GO" id="GO:0008270">
    <property type="term" value="F:zinc ion binding"/>
    <property type="evidence" value="ECO:0007669"/>
    <property type="project" value="UniProtKB-KW"/>
</dbReference>
<dbReference type="PROSITE" id="PS51081">
    <property type="entry name" value="ZF_SIAH"/>
    <property type="match status" value="1"/>
</dbReference>
<dbReference type="Gene3D" id="3.30.40.10">
    <property type="entry name" value="Zinc/RING finger domain, C3HC4 (zinc finger)"/>
    <property type="match status" value="1"/>
</dbReference>
<dbReference type="GO" id="GO:0031624">
    <property type="term" value="F:ubiquitin conjugating enzyme binding"/>
    <property type="evidence" value="ECO:0007669"/>
    <property type="project" value="TreeGrafter"/>
</dbReference>
<dbReference type="Proteomes" id="UP001154078">
    <property type="component" value="Chromosome 11"/>
</dbReference>
<evidence type="ECO:0000256" key="5">
    <source>
        <dbReference type="SAM" id="MobiDB-lite"/>
    </source>
</evidence>
<dbReference type="AlphaFoldDB" id="A0A9P0FBL1"/>
<evidence type="ECO:0000256" key="4">
    <source>
        <dbReference type="PROSITE-ProRule" id="PRU00455"/>
    </source>
</evidence>
<feature type="region of interest" description="Disordered" evidence="5">
    <location>
        <begin position="470"/>
        <end position="490"/>
    </location>
</feature>
<dbReference type="InterPro" id="IPR004162">
    <property type="entry name" value="SINA-like_animal"/>
</dbReference>